<evidence type="ECO:0000313" key="2">
    <source>
        <dbReference type="EMBL" id="GFS91068.1"/>
    </source>
</evidence>
<organism evidence="2 3">
    <name type="scientific">Nephila pilipes</name>
    <name type="common">Giant wood spider</name>
    <name type="synonym">Nephila maculata</name>
    <dbReference type="NCBI Taxonomy" id="299642"/>
    <lineage>
        <taxon>Eukaryota</taxon>
        <taxon>Metazoa</taxon>
        <taxon>Ecdysozoa</taxon>
        <taxon>Arthropoda</taxon>
        <taxon>Chelicerata</taxon>
        <taxon>Arachnida</taxon>
        <taxon>Araneae</taxon>
        <taxon>Araneomorphae</taxon>
        <taxon>Entelegynae</taxon>
        <taxon>Araneoidea</taxon>
        <taxon>Nephilidae</taxon>
        <taxon>Nephila</taxon>
    </lineage>
</organism>
<feature type="chain" id="PRO_5036501681" description="Secreted protein" evidence="1">
    <location>
        <begin position="17"/>
        <end position="88"/>
    </location>
</feature>
<reference evidence="2" key="1">
    <citation type="submission" date="2020-08" db="EMBL/GenBank/DDBJ databases">
        <title>Multicomponent nature underlies the extraordinary mechanical properties of spider dragline silk.</title>
        <authorList>
            <person name="Kono N."/>
            <person name="Nakamura H."/>
            <person name="Mori M."/>
            <person name="Yoshida Y."/>
            <person name="Ohtoshi R."/>
            <person name="Malay A.D."/>
            <person name="Moran D.A.P."/>
            <person name="Tomita M."/>
            <person name="Numata K."/>
            <person name="Arakawa K."/>
        </authorList>
    </citation>
    <scope>NUCLEOTIDE SEQUENCE</scope>
</reference>
<sequence>MCLLLFFLQSVIDLEASIVIADILLKSNSHLSKVCVSHEHKSDPRVVPLNGTTLADAFTIVKSPSTPQIKMTTCAESVASVDLSTPTE</sequence>
<protein>
    <recommendedName>
        <fullName evidence="4">Secreted protein</fullName>
    </recommendedName>
</protein>
<proteinExistence type="predicted"/>
<feature type="signal peptide" evidence="1">
    <location>
        <begin position="1"/>
        <end position="16"/>
    </location>
</feature>
<accession>A0A8X6TB12</accession>
<evidence type="ECO:0000256" key="1">
    <source>
        <dbReference type="SAM" id="SignalP"/>
    </source>
</evidence>
<dbReference type="AlphaFoldDB" id="A0A8X6TB12"/>
<evidence type="ECO:0008006" key="4">
    <source>
        <dbReference type="Google" id="ProtNLM"/>
    </source>
</evidence>
<evidence type="ECO:0000313" key="3">
    <source>
        <dbReference type="Proteomes" id="UP000887013"/>
    </source>
</evidence>
<dbReference type="OrthoDB" id="7370495at2759"/>
<keyword evidence="1" id="KW-0732">Signal</keyword>
<gene>
    <name evidence="2" type="ORF">NPIL_336891</name>
</gene>
<name>A0A8X6TB12_NEPPI</name>
<comment type="caution">
    <text evidence="2">The sequence shown here is derived from an EMBL/GenBank/DDBJ whole genome shotgun (WGS) entry which is preliminary data.</text>
</comment>
<keyword evidence="3" id="KW-1185">Reference proteome</keyword>
<dbReference type="Proteomes" id="UP000887013">
    <property type="component" value="Unassembled WGS sequence"/>
</dbReference>
<dbReference type="EMBL" id="BMAW01004836">
    <property type="protein sequence ID" value="GFS91068.1"/>
    <property type="molecule type" value="Genomic_DNA"/>
</dbReference>